<sequence length="159" mass="18195">MKNKHSAGILLYRLINTKTEFFLVHMGGPFWVNKDLGAWSVPKGEYEENENSLDAAKREFQEETGFSIDMNKSFIELAPVKQKSGKIISIFAVEGDCDPSQIKSNTFSVEWPPRSGQMKKFPEVDRAGWFTYEEARQKIILGQIGFLDELIELIKRTTN</sequence>
<dbReference type="Gene3D" id="3.90.79.10">
    <property type="entry name" value="Nucleoside Triphosphate Pyrophosphohydrolase"/>
    <property type="match status" value="1"/>
</dbReference>
<dbReference type="AlphaFoldDB" id="A0A0G0K2B3"/>
<dbReference type="GO" id="GO:0006754">
    <property type="term" value="P:ATP biosynthetic process"/>
    <property type="evidence" value="ECO:0007669"/>
    <property type="project" value="TreeGrafter"/>
</dbReference>
<protein>
    <recommendedName>
        <fullName evidence="2">Nudix hydrolase domain-containing protein</fullName>
    </recommendedName>
</protein>
<accession>A0A0G0K2B3</accession>
<dbReference type="PROSITE" id="PS00893">
    <property type="entry name" value="NUDIX_BOX"/>
    <property type="match status" value="1"/>
</dbReference>
<dbReference type="GO" id="GO:0004081">
    <property type="term" value="F:bis(5'-nucleosyl)-tetraphosphatase (asymmetrical) activity"/>
    <property type="evidence" value="ECO:0007669"/>
    <property type="project" value="TreeGrafter"/>
</dbReference>
<dbReference type="Proteomes" id="UP000033876">
    <property type="component" value="Unassembled WGS sequence"/>
</dbReference>
<dbReference type="SUPFAM" id="SSF55811">
    <property type="entry name" value="Nudix"/>
    <property type="match status" value="1"/>
</dbReference>
<comment type="caution">
    <text evidence="3">The sequence shown here is derived from an EMBL/GenBank/DDBJ whole genome shotgun (WGS) entry which is preliminary data.</text>
</comment>
<evidence type="ECO:0000256" key="1">
    <source>
        <dbReference type="ARBA" id="ARBA00022801"/>
    </source>
</evidence>
<dbReference type="InterPro" id="IPR020084">
    <property type="entry name" value="NUDIX_hydrolase_CS"/>
</dbReference>
<dbReference type="EMBL" id="LBTF01000037">
    <property type="protein sequence ID" value="KKQ34781.1"/>
    <property type="molecule type" value="Genomic_DNA"/>
</dbReference>
<reference evidence="3 4" key="1">
    <citation type="journal article" date="2015" name="Nature">
        <title>rRNA introns, odd ribosomes, and small enigmatic genomes across a large radiation of phyla.</title>
        <authorList>
            <person name="Brown C.T."/>
            <person name="Hug L.A."/>
            <person name="Thomas B.C."/>
            <person name="Sharon I."/>
            <person name="Castelle C.J."/>
            <person name="Singh A."/>
            <person name="Wilkins M.J."/>
            <person name="Williams K.H."/>
            <person name="Banfield J.F."/>
        </authorList>
    </citation>
    <scope>NUCLEOTIDE SEQUENCE [LARGE SCALE GENOMIC DNA]</scope>
</reference>
<dbReference type="PANTHER" id="PTHR21340">
    <property type="entry name" value="DIADENOSINE 5,5-P1,P4-TETRAPHOSPHATE PYROPHOSPHOHYDROLASE MUTT"/>
    <property type="match status" value="1"/>
</dbReference>
<organism evidence="3 4">
    <name type="scientific">Candidatus Nomurabacteria bacterium GW2011_GWB1_37_5</name>
    <dbReference type="NCBI Taxonomy" id="1618742"/>
    <lineage>
        <taxon>Bacteria</taxon>
        <taxon>Candidatus Nomuraibacteriota</taxon>
    </lineage>
</organism>
<dbReference type="Pfam" id="PF00293">
    <property type="entry name" value="NUDIX"/>
    <property type="match status" value="1"/>
</dbReference>
<keyword evidence="1" id="KW-0378">Hydrolase</keyword>
<proteinExistence type="predicted"/>
<dbReference type="InterPro" id="IPR051325">
    <property type="entry name" value="Nudix_hydrolase_domain"/>
</dbReference>
<evidence type="ECO:0000313" key="3">
    <source>
        <dbReference type="EMBL" id="KKQ34781.1"/>
    </source>
</evidence>
<dbReference type="CDD" id="cd04662">
    <property type="entry name" value="NUDIX_Hydrolase"/>
    <property type="match status" value="1"/>
</dbReference>
<dbReference type="InterPro" id="IPR000086">
    <property type="entry name" value="NUDIX_hydrolase_dom"/>
</dbReference>
<feature type="domain" description="Nudix hydrolase" evidence="2">
    <location>
        <begin position="2"/>
        <end position="152"/>
    </location>
</feature>
<dbReference type="PROSITE" id="PS51462">
    <property type="entry name" value="NUDIX"/>
    <property type="match status" value="1"/>
</dbReference>
<dbReference type="InterPro" id="IPR015797">
    <property type="entry name" value="NUDIX_hydrolase-like_dom_sf"/>
</dbReference>
<dbReference type="PANTHER" id="PTHR21340:SF7">
    <property type="entry name" value="NUDIX HYDROLASE DOMAIN-CONTAINING PROTEIN"/>
    <property type="match status" value="1"/>
</dbReference>
<dbReference type="GO" id="GO:0006167">
    <property type="term" value="P:AMP biosynthetic process"/>
    <property type="evidence" value="ECO:0007669"/>
    <property type="project" value="TreeGrafter"/>
</dbReference>
<evidence type="ECO:0000259" key="2">
    <source>
        <dbReference type="PROSITE" id="PS51462"/>
    </source>
</evidence>
<name>A0A0G0K2B3_9BACT</name>
<gene>
    <name evidence="3" type="ORF">US50_C0037G0005</name>
</gene>
<evidence type="ECO:0000313" key="4">
    <source>
        <dbReference type="Proteomes" id="UP000033876"/>
    </source>
</evidence>